<evidence type="ECO:0000256" key="4">
    <source>
        <dbReference type="ARBA" id="ARBA00022840"/>
    </source>
</evidence>
<dbReference type="eggNOG" id="COG1597">
    <property type="taxonomic scope" value="Bacteria"/>
</dbReference>
<dbReference type="InterPro" id="IPR045540">
    <property type="entry name" value="YegS/DAGK_C"/>
</dbReference>
<dbReference type="Pfam" id="PF19279">
    <property type="entry name" value="YegS_C"/>
    <property type="match status" value="1"/>
</dbReference>
<feature type="domain" description="DAGKc" evidence="6">
    <location>
        <begin position="4"/>
        <end position="135"/>
    </location>
</feature>
<sequence length="311" mass="35370">MQAKQRRKVLFVINPVSGSNTKTDIREQIVRLCKKKDMQPFFIATTGENDCQQIEKALDECHPEILVAVGGDGTVNLAAQVLNGRTDIKLGIIPTGSANGMAFELNIPTSLENAMNIIARNVSKPIDLLKINNQHLAVHLSDIGLNARIIKRFDEEKIRGFYGYAKQFFKELKAPAPFRCTIKVKKRTRMYRAVMVVMLNTHFYGTGAIINPKGRMDDGKFEIVIIKPYPWYYIFSMFFAFFTGNIHKLRHVKIKSYKRAQIILNPPQDLQIDGEPLGEVSQIEIEIIPSAIEVIYNDQEDHLFFSPAEKK</sequence>
<dbReference type="InterPro" id="IPR017438">
    <property type="entry name" value="ATP-NAD_kinase_N"/>
</dbReference>
<dbReference type="Gene3D" id="3.40.50.10330">
    <property type="entry name" value="Probable inorganic polyphosphate/atp-NAD kinase, domain 1"/>
    <property type="match status" value="1"/>
</dbReference>
<keyword evidence="5" id="KW-0812">Transmembrane</keyword>
<keyword evidence="5" id="KW-0472">Membrane</keyword>
<evidence type="ECO:0000313" key="7">
    <source>
        <dbReference type="EMBL" id="SFD86271.1"/>
    </source>
</evidence>
<reference evidence="7 8" key="1">
    <citation type="submission" date="2016-10" db="EMBL/GenBank/DDBJ databases">
        <authorList>
            <person name="de Groot N.N."/>
        </authorList>
    </citation>
    <scope>NUCLEOTIDE SEQUENCE [LARGE SCALE GENOMIC DNA]</scope>
    <source>
        <strain evidence="7 8">DSM 19012</strain>
    </source>
</reference>
<evidence type="ECO:0000256" key="1">
    <source>
        <dbReference type="ARBA" id="ARBA00022679"/>
    </source>
</evidence>
<dbReference type="InParanoid" id="A0A1I1VTM9"/>
<dbReference type="GO" id="GO:0016301">
    <property type="term" value="F:kinase activity"/>
    <property type="evidence" value="ECO:0007669"/>
    <property type="project" value="UniProtKB-KW"/>
</dbReference>
<keyword evidence="4" id="KW-0067">ATP-binding</keyword>
<dbReference type="SUPFAM" id="SSF111331">
    <property type="entry name" value="NAD kinase/diacylglycerol kinase-like"/>
    <property type="match status" value="1"/>
</dbReference>
<keyword evidence="3 7" id="KW-0418">Kinase</keyword>
<dbReference type="EMBL" id="FONA01000003">
    <property type="protein sequence ID" value="SFD86271.1"/>
    <property type="molecule type" value="Genomic_DNA"/>
</dbReference>
<protein>
    <submittedName>
        <fullName evidence="7">Lipid kinase, YegS/Rv2252/BmrU family</fullName>
    </submittedName>
</protein>
<dbReference type="InterPro" id="IPR050187">
    <property type="entry name" value="Lipid_Phosphate_FormReg"/>
</dbReference>
<organism evidence="7 8">
    <name type="scientific">Thermophagus xiamenensis</name>
    <dbReference type="NCBI Taxonomy" id="385682"/>
    <lineage>
        <taxon>Bacteria</taxon>
        <taxon>Pseudomonadati</taxon>
        <taxon>Bacteroidota</taxon>
        <taxon>Bacteroidia</taxon>
        <taxon>Marinilabiliales</taxon>
        <taxon>Marinilabiliaceae</taxon>
        <taxon>Thermophagus</taxon>
    </lineage>
</organism>
<gene>
    <name evidence="7" type="ORF">SAMN05444380_10360</name>
</gene>
<dbReference type="PROSITE" id="PS50146">
    <property type="entry name" value="DAGK"/>
    <property type="match status" value="1"/>
</dbReference>
<dbReference type="Gene3D" id="2.60.200.40">
    <property type="match status" value="1"/>
</dbReference>
<dbReference type="AlphaFoldDB" id="A0A1I1VTM9"/>
<dbReference type="FunCoup" id="A0A1I1VTM9">
    <property type="interactions" value="333"/>
</dbReference>
<dbReference type="SMART" id="SM00046">
    <property type="entry name" value="DAGKc"/>
    <property type="match status" value="1"/>
</dbReference>
<dbReference type="RefSeq" id="WP_010526795.1">
    <property type="nucleotide sequence ID" value="NZ_AFSL01000019.1"/>
</dbReference>
<dbReference type="Proteomes" id="UP000181976">
    <property type="component" value="Unassembled WGS sequence"/>
</dbReference>
<dbReference type="InterPro" id="IPR016064">
    <property type="entry name" value="NAD/diacylglycerol_kinase_sf"/>
</dbReference>
<keyword evidence="1" id="KW-0808">Transferase</keyword>
<dbReference type="InterPro" id="IPR001206">
    <property type="entry name" value="Diacylglycerol_kinase_cat_dom"/>
</dbReference>
<accession>A0A1I1VTM9</accession>
<evidence type="ECO:0000256" key="5">
    <source>
        <dbReference type="SAM" id="Phobius"/>
    </source>
</evidence>
<evidence type="ECO:0000256" key="2">
    <source>
        <dbReference type="ARBA" id="ARBA00022741"/>
    </source>
</evidence>
<dbReference type="GO" id="GO:0005524">
    <property type="term" value="F:ATP binding"/>
    <property type="evidence" value="ECO:0007669"/>
    <property type="project" value="UniProtKB-KW"/>
</dbReference>
<feature type="transmembrane region" description="Helical" evidence="5">
    <location>
        <begin position="191"/>
        <end position="210"/>
    </location>
</feature>
<dbReference type="Pfam" id="PF00781">
    <property type="entry name" value="DAGK_cat"/>
    <property type="match status" value="1"/>
</dbReference>
<evidence type="ECO:0000259" key="6">
    <source>
        <dbReference type="PROSITE" id="PS50146"/>
    </source>
</evidence>
<evidence type="ECO:0000256" key="3">
    <source>
        <dbReference type="ARBA" id="ARBA00022777"/>
    </source>
</evidence>
<keyword evidence="2" id="KW-0547">Nucleotide-binding</keyword>
<keyword evidence="5" id="KW-1133">Transmembrane helix</keyword>
<feature type="transmembrane region" description="Helical" evidence="5">
    <location>
        <begin position="230"/>
        <end position="249"/>
    </location>
</feature>
<dbReference type="OrthoDB" id="9786026at2"/>
<name>A0A1I1VTM9_9BACT</name>
<dbReference type="PANTHER" id="PTHR12358">
    <property type="entry name" value="SPHINGOSINE KINASE"/>
    <property type="match status" value="1"/>
</dbReference>
<dbReference type="PANTHER" id="PTHR12358:SF54">
    <property type="entry name" value="SPHINGOSINE KINASE RELATED PROTEIN"/>
    <property type="match status" value="1"/>
</dbReference>
<keyword evidence="8" id="KW-1185">Reference proteome</keyword>
<evidence type="ECO:0000313" key="8">
    <source>
        <dbReference type="Proteomes" id="UP000181976"/>
    </source>
</evidence>
<dbReference type="STRING" id="385682.SAMN05444380_10360"/>
<proteinExistence type="predicted"/>